<sequence length="399" mass="45722">MKHNEWNVEEIKEQLKRLPNIEDSRDKNILYQRISSDLKNGNDNHNRRKLNKLLPILGSVVAILLIGIIPLTLNNTSFTNSEQDSMYHTQSAEDSTLDKESTAQEKNAQKFDTEEEQGESSAPVPEENIILQMNHNQLIRNSLKENEKIIYGAISDEQFQYAIPVTFIIPKAENLSEHYNKLEDYLSEEGLITDYYMLEDVSYNILTSNQEVEINLPDNFSVNSSAQAYMFEKLIEAMFVPMGLKKATFHSANSEGVELGPYGQLKEMSLDHESKESYKLYSDDFLVPIPHEEESTVNDAILEMKRSQEEFDIIQTIPNEIDFDIKSSGNELELIFDGDIKEPDNQQLIIMIEAILMTAKSYGYNLVQFQNMPLDQVGSYNLSQPLKVPEAVNPYEIEQ</sequence>
<evidence type="ECO:0000256" key="2">
    <source>
        <dbReference type="SAM" id="Phobius"/>
    </source>
</evidence>
<keyword evidence="2" id="KW-0472">Membrane</keyword>
<reference evidence="3 4" key="1">
    <citation type="journal article" date="2016" name="Int. J. Syst. Evol. Microbiol.">
        <title>Oceanobacillus halophilus sp. nov., a novel moderately halophilic bacterium from a hypersaline lake.</title>
        <authorList>
            <person name="Amoozegar M.A."/>
            <person name="Bagheri M."/>
            <person name="Makhdoumi A."/>
            <person name="Nikou M.M."/>
            <person name="Fazeli S.A.S."/>
            <person name="Schumann P."/>
            <person name="Sproer C."/>
            <person name="Sanchez-Porro C."/>
            <person name="Ventosa A."/>
        </authorList>
    </citation>
    <scope>NUCLEOTIDE SEQUENCE [LARGE SCALE GENOMIC DNA]</scope>
    <source>
        <strain evidence="3 4">DSM 23996</strain>
    </source>
</reference>
<name>A0A495AD13_9BACI</name>
<gene>
    <name evidence="3" type="ORF">D8M06_02495</name>
</gene>
<evidence type="ECO:0008006" key="5">
    <source>
        <dbReference type="Google" id="ProtNLM"/>
    </source>
</evidence>
<dbReference type="RefSeq" id="WP_121202770.1">
    <property type="nucleotide sequence ID" value="NZ_RBZP01000001.1"/>
</dbReference>
<dbReference type="EMBL" id="RBZP01000001">
    <property type="protein sequence ID" value="RKQ37693.1"/>
    <property type="molecule type" value="Genomic_DNA"/>
</dbReference>
<evidence type="ECO:0000313" key="4">
    <source>
        <dbReference type="Proteomes" id="UP000269301"/>
    </source>
</evidence>
<organism evidence="3 4">
    <name type="scientific">Oceanobacillus halophilus</name>
    <dbReference type="NCBI Taxonomy" id="930130"/>
    <lineage>
        <taxon>Bacteria</taxon>
        <taxon>Bacillati</taxon>
        <taxon>Bacillota</taxon>
        <taxon>Bacilli</taxon>
        <taxon>Bacillales</taxon>
        <taxon>Bacillaceae</taxon>
        <taxon>Oceanobacillus</taxon>
    </lineage>
</organism>
<evidence type="ECO:0000313" key="3">
    <source>
        <dbReference type="EMBL" id="RKQ37693.1"/>
    </source>
</evidence>
<keyword evidence="4" id="KW-1185">Reference proteome</keyword>
<feature type="transmembrane region" description="Helical" evidence="2">
    <location>
        <begin position="53"/>
        <end position="73"/>
    </location>
</feature>
<evidence type="ECO:0000256" key="1">
    <source>
        <dbReference type="SAM" id="MobiDB-lite"/>
    </source>
</evidence>
<comment type="caution">
    <text evidence="3">The sequence shown here is derived from an EMBL/GenBank/DDBJ whole genome shotgun (WGS) entry which is preliminary data.</text>
</comment>
<dbReference type="Proteomes" id="UP000269301">
    <property type="component" value="Unassembled WGS sequence"/>
</dbReference>
<dbReference type="AlphaFoldDB" id="A0A495AD13"/>
<feature type="compositionally biased region" description="Basic and acidic residues" evidence="1">
    <location>
        <begin position="96"/>
        <end position="112"/>
    </location>
</feature>
<protein>
    <recommendedName>
        <fullName evidence="5">Sigma-X negative effector</fullName>
    </recommendedName>
</protein>
<keyword evidence="2" id="KW-0812">Transmembrane</keyword>
<accession>A0A495AD13</accession>
<feature type="region of interest" description="Disordered" evidence="1">
    <location>
        <begin position="84"/>
        <end position="126"/>
    </location>
</feature>
<keyword evidence="2" id="KW-1133">Transmembrane helix</keyword>
<dbReference type="OrthoDB" id="2965336at2"/>
<proteinExistence type="predicted"/>
<feature type="compositionally biased region" description="Polar residues" evidence="1">
    <location>
        <begin position="84"/>
        <end position="94"/>
    </location>
</feature>